<dbReference type="InterPro" id="IPR001437">
    <property type="entry name" value="Tscrpt_elong_fac_GreA/B_C"/>
</dbReference>
<dbReference type="InterPro" id="IPR036953">
    <property type="entry name" value="GreA/GreB_C_sf"/>
</dbReference>
<organism evidence="3 4">
    <name type="scientific">Desulfosarcina widdelii</name>
    <dbReference type="NCBI Taxonomy" id="947919"/>
    <lineage>
        <taxon>Bacteria</taxon>
        <taxon>Pseudomonadati</taxon>
        <taxon>Thermodesulfobacteriota</taxon>
        <taxon>Desulfobacteria</taxon>
        <taxon>Desulfobacterales</taxon>
        <taxon>Desulfosarcinaceae</taxon>
        <taxon>Desulfosarcina</taxon>
    </lineage>
</organism>
<feature type="domain" description="Transcription elongation factor GreA/GreB C-terminal" evidence="1">
    <location>
        <begin position="54"/>
        <end position="127"/>
    </location>
</feature>
<evidence type="ECO:0000313" key="3">
    <source>
        <dbReference type="EMBL" id="BBO73199.1"/>
    </source>
</evidence>
<dbReference type="Pfam" id="PF01272">
    <property type="entry name" value="GreA_GreB"/>
    <property type="match status" value="1"/>
</dbReference>
<gene>
    <name evidence="3" type="primary">rnk-1_1</name>
    <name evidence="3" type="ORF">DSCW_06160</name>
</gene>
<dbReference type="NCBIfam" id="NF004396">
    <property type="entry name" value="PRK05753.1"/>
    <property type="match status" value="1"/>
</dbReference>
<dbReference type="OrthoDB" id="192847at2"/>
<protein>
    <submittedName>
        <fullName evidence="3">RNA polymerase-binding protein Rnk</fullName>
    </submittedName>
</protein>
<feature type="domain" description="Regulator of nucleoside diphosphate kinase N-terminal" evidence="2">
    <location>
        <begin position="4"/>
        <end position="41"/>
    </location>
</feature>
<evidence type="ECO:0000313" key="4">
    <source>
        <dbReference type="Proteomes" id="UP000427769"/>
    </source>
</evidence>
<dbReference type="EMBL" id="AP021875">
    <property type="protein sequence ID" value="BBO73199.1"/>
    <property type="molecule type" value="Genomic_DNA"/>
</dbReference>
<dbReference type="PIRSF" id="PIRSF006092">
    <property type="entry name" value="GreA_GreB"/>
    <property type="match status" value="1"/>
</dbReference>
<dbReference type="Gene3D" id="3.10.50.30">
    <property type="entry name" value="Transcription elongation factor, GreA/GreB, C-terminal domain"/>
    <property type="match status" value="1"/>
</dbReference>
<dbReference type="InterPro" id="IPR023459">
    <property type="entry name" value="Tscrpt_elong_fac_GreA/B_fam"/>
</dbReference>
<dbReference type="PANTHER" id="PTHR30437:SF5">
    <property type="entry name" value="REGULATOR OF NUCLEOSIDE DIPHOSPHATE KINASE"/>
    <property type="match status" value="1"/>
</dbReference>
<dbReference type="InterPro" id="IPR029462">
    <property type="entry name" value="Rnk_N"/>
</dbReference>
<evidence type="ECO:0000259" key="2">
    <source>
        <dbReference type="Pfam" id="PF14760"/>
    </source>
</evidence>
<dbReference type="SUPFAM" id="SSF54534">
    <property type="entry name" value="FKBP-like"/>
    <property type="match status" value="1"/>
</dbReference>
<dbReference type="GO" id="GO:0006354">
    <property type="term" value="P:DNA-templated transcription elongation"/>
    <property type="evidence" value="ECO:0007669"/>
    <property type="project" value="TreeGrafter"/>
</dbReference>
<dbReference type="KEGG" id="dwd:DSCW_06160"/>
<dbReference type="GO" id="GO:0070063">
    <property type="term" value="F:RNA polymerase binding"/>
    <property type="evidence" value="ECO:0007669"/>
    <property type="project" value="InterPro"/>
</dbReference>
<proteinExistence type="predicted"/>
<reference evidence="3 4" key="1">
    <citation type="submission" date="2019-11" db="EMBL/GenBank/DDBJ databases">
        <title>Comparative genomics of hydrocarbon-degrading Desulfosarcina strains.</title>
        <authorList>
            <person name="Watanabe M."/>
            <person name="Kojima H."/>
            <person name="Fukui M."/>
        </authorList>
    </citation>
    <scope>NUCLEOTIDE SEQUENCE [LARGE SCALE GENOMIC DNA]</scope>
    <source>
        <strain evidence="3 4">PP31</strain>
    </source>
</reference>
<dbReference type="Proteomes" id="UP000427769">
    <property type="component" value="Chromosome"/>
</dbReference>
<dbReference type="InterPro" id="IPR018151">
    <property type="entry name" value="TF_GreA/GreB_CS"/>
</dbReference>
<evidence type="ECO:0000259" key="1">
    <source>
        <dbReference type="Pfam" id="PF01272"/>
    </source>
</evidence>
<accession>A0A5K7YYT5</accession>
<dbReference type="PANTHER" id="PTHR30437">
    <property type="entry name" value="TRANSCRIPTION ELONGATION FACTOR GREA"/>
    <property type="match status" value="1"/>
</dbReference>
<keyword evidence="4" id="KW-1185">Reference proteome</keyword>
<dbReference type="PROSITE" id="PS00830">
    <property type="entry name" value="GREAB_2"/>
    <property type="match status" value="1"/>
</dbReference>
<sequence>MQNRTIYITKFDLERLEDLLAAAGEFSYRDRLDLEELEAEIQEGTLVDSKNVPPNVVTMNSRVALIDIDENKPMIFTLTFPRDADIDKGRLSVLSPVGTAILGHAEGDVIEWRVPAGHRCFKIERILYQPEAAGDYHL</sequence>
<dbReference type="RefSeq" id="WP_155302328.1">
    <property type="nucleotide sequence ID" value="NZ_AP021875.1"/>
</dbReference>
<dbReference type="GO" id="GO:0032784">
    <property type="term" value="P:regulation of DNA-templated transcription elongation"/>
    <property type="evidence" value="ECO:0007669"/>
    <property type="project" value="InterPro"/>
</dbReference>
<dbReference type="Pfam" id="PF14760">
    <property type="entry name" value="Rnk_N"/>
    <property type="match status" value="1"/>
</dbReference>
<dbReference type="GO" id="GO:0003677">
    <property type="term" value="F:DNA binding"/>
    <property type="evidence" value="ECO:0007669"/>
    <property type="project" value="InterPro"/>
</dbReference>
<name>A0A5K7YYT5_9BACT</name>
<dbReference type="AlphaFoldDB" id="A0A5K7YYT5"/>